<feature type="transmembrane region" description="Helical" evidence="1">
    <location>
        <begin position="112"/>
        <end position="129"/>
    </location>
</feature>
<dbReference type="RefSeq" id="WP_177195627.1">
    <property type="nucleotide sequence ID" value="NZ_FOTY01000057.1"/>
</dbReference>
<sequence length="250" mass="27676">MWLPRVFIVVLLIGVVWAFQSAVENEWITEPIRVLIGFVASVVLAVTGVYQTKSERRGLGVSLIGGGAGVWIFSTFAGTVLYELIQTPIAFVLYILGIFAGVYLSHIYKSQSLAVFLTIAGFFVPFLVGGEEGNFFIFFFYEMLLVVALGVYAWKREYIVLLYATTLLPSVTFFVYVIASALTDTPGNNTGLVDQYDIFAYTVVAIHIALSILLFYSEVLSRAKGTLLFSYVYSCSDLAVCNSSFSCFYI</sequence>
<reference evidence="2 3" key="1">
    <citation type="submission" date="2016-10" db="EMBL/GenBank/DDBJ databases">
        <authorList>
            <person name="de Groot N.N."/>
        </authorList>
    </citation>
    <scope>NUCLEOTIDE SEQUENCE [LARGE SCALE GENOMIC DNA]</scope>
    <source>
        <strain evidence="2 3">CGMCC 1.6134</strain>
    </source>
</reference>
<keyword evidence="3" id="KW-1185">Reference proteome</keyword>
<evidence type="ECO:0000313" key="2">
    <source>
        <dbReference type="EMBL" id="SFM46165.1"/>
    </source>
</evidence>
<name>A0A1I4R235_9BACI</name>
<feature type="transmembrane region" description="Helical" evidence="1">
    <location>
        <begin position="62"/>
        <end position="82"/>
    </location>
</feature>
<dbReference type="Proteomes" id="UP000199668">
    <property type="component" value="Unassembled WGS sequence"/>
</dbReference>
<keyword evidence="1" id="KW-0812">Transmembrane</keyword>
<proteinExistence type="predicted"/>
<feature type="transmembrane region" description="Helical" evidence="1">
    <location>
        <begin position="88"/>
        <end position="105"/>
    </location>
</feature>
<gene>
    <name evidence="2" type="ORF">SAMN04488054_1576</name>
</gene>
<dbReference type="AlphaFoldDB" id="A0A1I4R235"/>
<dbReference type="STRING" id="266892.SAMN04488054_1576"/>
<feature type="transmembrane region" description="Helical" evidence="1">
    <location>
        <begin position="32"/>
        <end position="50"/>
    </location>
</feature>
<keyword evidence="1" id="KW-1133">Transmembrane helix</keyword>
<dbReference type="Pfam" id="PF10101">
    <property type="entry name" value="DUF2339"/>
    <property type="match status" value="1"/>
</dbReference>
<evidence type="ECO:0000313" key="3">
    <source>
        <dbReference type="Proteomes" id="UP000199668"/>
    </source>
</evidence>
<feature type="transmembrane region" description="Helical" evidence="1">
    <location>
        <begin position="135"/>
        <end position="153"/>
    </location>
</feature>
<dbReference type="PANTHER" id="PTHR38434:SF1">
    <property type="entry name" value="BLL2549 PROTEIN"/>
    <property type="match status" value="1"/>
</dbReference>
<evidence type="ECO:0000256" key="1">
    <source>
        <dbReference type="SAM" id="Phobius"/>
    </source>
</evidence>
<feature type="transmembrane region" description="Helical" evidence="1">
    <location>
        <begin position="198"/>
        <end position="216"/>
    </location>
</feature>
<dbReference type="PANTHER" id="PTHR38434">
    <property type="entry name" value="BLL2549 PROTEIN"/>
    <property type="match status" value="1"/>
</dbReference>
<protein>
    <submittedName>
        <fullName evidence="2">Predicted membrane protein</fullName>
    </submittedName>
</protein>
<feature type="transmembrane region" description="Helical" evidence="1">
    <location>
        <begin position="160"/>
        <end position="178"/>
    </location>
</feature>
<dbReference type="InterPro" id="IPR019286">
    <property type="entry name" value="DUF2339_TM"/>
</dbReference>
<organism evidence="2 3">
    <name type="scientific">Salibacterium qingdaonense</name>
    <dbReference type="NCBI Taxonomy" id="266892"/>
    <lineage>
        <taxon>Bacteria</taxon>
        <taxon>Bacillati</taxon>
        <taxon>Bacillota</taxon>
        <taxon>Bacilli</taxon>
        <taxon>Bacillales</taxon>
        <taxon>Bacillaceae</taxon>
    </lineage>
</organism>
<accession>A0A1I4R235</accession>
<keyword evidence="1" id="KW-0472">Membrane</keyword>
<dbReference type="EMBL" id="FOTY01000057">
    <property type="protein sequence ID" value="SFM46165.1"/>
    <property type="molecule type" value="Genomic_DNA"/>
</dbReference>